<dbReference type="PROSITE" id="PS50893">
    <property type="entry name" value="ABC_TRANSPORTER_2"/>
    <property type="match status" value="1"/>
</dbReference>
<feature type="compositionally biased region" description="Acidic residues" evidence="7">
    <location>
        <begin position="886"/>
        <end position="895"/>
    </location>
</feature>
<dbReference type="Gene3D" id="3.40.50.300">
    <property type="entry name" value="P-loop containing nucleotide triphosphate hydrolases"/>
    <property type="match status" value="1"/>
</dbReference>
<keyword evidence="11" id="KW-1185">Reference proteome</keyword>
<feature type="domain" description="ABC transporter" evidence="9">
    <location>
        <begin position="88"/>
        <end position="322"/>
    </location>
</feature>
<evidence type="ECO:0000313" key="10">
    <source>
        <dbReference type="EMBL" id="OXA61606.1"/>
    </source>
</evidence>
<accession>A0A226EYC3</accession>
<sequence length="1598" mass="178618">MVGSSTWRLTNETAARNLQLTTLSYTPKGFEEQSFAQPNIEGMGGGGLESGKLKDYNKNDFLPHPDVACINSSSLSSSLSSTSRNAALVVRNAIKYYGTGNACTSVLKNFNMTVPKGTIYGLLGSSGCGKTTVLSCIVGLRKLNSGVIMVFGRKPGSQGCGVPGSRVGYMPQELALYDNMTIGETISFYGALANLPRYEVNSRLEFLVKLLDLPDQQRRIDCLSCGQKRRVSLALTMVHDPELLILDEPTVGVDPLLRESIWEHLTNLVSTKGTTVIITTHYIEEASRSATVGLMRNGRLLTEDNPQKLLVDHNAQSLNDIVLKLCKNNRFEESYVRHDPITPDTETCIQKEIEANSSDNYHCEYDNRLFSKTSLAKIKALTIKNALLMVRNFWLILLILLNPAIDVCLVNSAMGGDPSHLNFGYVNYELNSSTPCAPESFEYETCILANLSCRLLHSLSKGHTFTLKQYPTDEAAIIGVDEGQIWGFVSFPNGYSDSLFERATEGLNTANNSLDLSNMKVKIDATNRPVAAVILNTLYEAYKTFIRGLLSDCGLNPEFGELPVKILPPTHGALNTDMKEFVAPGILLGVLFFFPYCSGALAVILEKKQGTLSRTQVAGASIFELMISFLLTQTVVLLVQSFSTFFLTTWYFGINVTGSVPLGLSMSVLMGLDGVSMGFLVAAFCNGELEAVILGIGYFLANFIVSGTLWPIQAGPPLMQYFAIFFFPATLPSESVRSIISRGWGFTHANVYPGFVSEFIRISLFWVLTIVIHKASFARRVYKEEAGIIFLGLFALSAPHQRFLPLLRLTQSSQISITNSFNLTIKVAIFVRVFLKTAKMDLRKRRKVTYTEDSDDSTSDPDHHKDQKEEDEPTSDSDHSKCHVNDDDDSDCDPDTDQRRMDCMDDDDDPEFIPQTPTTPSTGSFHRGRLAPPVASGQVSPPSVHHSTEEEDDINRRERVANDPNYGHHNYPENVRGVREVDHDDDIPIGAEAVFSDIEDACTPPPPPPRPRRLFVTYGNCTMEYSFPPGFIPNSPFFKLMASNDEDESSFVECHELGRVRPLVPAPSPPPTSFSQPPAPHVPSQWPPDLQLIIDDPAWSPRFKWNLLVPHPEPPQQLDLWRPPLSGSDDEAVFQMIMMYTNYSGPREIFEDSQHYRRFRRENTDLTLGHRAMKPAAIVVRIGIRKLEVYFNREGLRFREGLGSKHNPVKCRRNNCWFFHLNDKSCTDHHHNDWNHSAVVCNVMNNFFACLTLPSPVPQSDPPIGNKWMERATRTFMQKCDLTVDDFHVIKRWKEVVNGSPSPVFRHSLKVKNSFSKFTNDVLICVLFQLGLLILHLIHNTNVDEDQRIIFPHDSFDCSKASLQHVLQFLTDNGVKFIKSAVTQRQQDTKLPFPTTSEYPIPNVYLATTHPGECYGGVNGNASSPLKLTGINPNHKPRTAISKAFYIVDDPSGIRVWQPKVTPAQEKVLRNIANKEKLTKRERKVWLALLPETLLIETLLHVAIELGEILGCQCDGFPIRSANVQIGTGHRYNPPHLDIMKAFFKYLTQETLEVEYNPRGEGPLPGGAYQPLSRLSMPQAIVWDGFQSLIDTTVIDYD</sequence>
<evidence type="ECO:0000256" key="5">
    <source>
        <dbReference type="ARBA" id="ARBA00022989"/>
    </source>
</evidence>
<dbReference type="GO" id="GO:0005524">
    <property type="term" value="F:ATP binding"/>
    <property type="evidence" value="ECO:0007669"/>
    <property type="project" value="UniProtKB-KW"/>
</dbReference>
<dbReference type="SMART" id="SM00382">
    <property type="entry name" value="AAA"/>
    <property type="match status" value="1"/>
</dbReference>
<feature type="transmembrane region" description="Helical" evidence="8">
    <location>
        <begin position="691"/>
        <end position="712"/>
    </location>
</feature>
<evidence type="ECO:0000256" key="7">
    <source>
        <dbReference type="SAM" id="MobiDB-lite"/>
    </source>
</evidence>
<evidence type="ECO:0000256" key="6">
    <source>
        <dbReference type="ARBA" id="ARBA00023136"/>
    </source>
</evidence>
<keyword evidence="3" id="KW-0547">Nucleotide-binding</keyword>
<evidence type="ECO:0000256" key="4">
    <source>
        <dbReference type="ARBA" id="ARBA00022840"/>
    </source>
</evidence>
<dbReference type="GO" id="GO:0016887">
    <property type="term" value="F:ATP hydrolysis activity"/>
    <property type="evidence" value="ECO:0007669"/>
    <property type="project" value="InterPro"/>
</dbReference>
<feature type="transmembrane region" description="Helical" evidence="8">
    <location>
        <begin position="581"/>
        <end position="605"/>
    </location>
</feature>
<dbReference type="InterPro" id="IPR003593">
    <property type="entry name" value="AAA+_ATPase"/>
</dbReference>
<dbReference type="InterPro" id="IPR027417">
    <property type="entry name" value="P-loop_NTPase"/>
</dbReference>
<evidence type="ECO:0000256" key="3">
    <source>
        <dbReference type="ARBA" id="ARBA00022741"/>
    </source>
</evidence>
<feature type="transmembrane region" description="Helical" evidence="8">
    <location>
        <begin position="617"/>
        <end position="642"/>
    </location>
</feature>
<dbReference type="CDD" id="cd03230">
    <property type="entry name" value="ABC_DR_subfamily_A"/>
    <property type="match status" value="1"/>
</dbReference>
<protein>
    <submittedName>
        <fullName evidence="10">ABC transporter G family member 20</fullName>
    </submittedName>
</protein>
<comment type="caution">
    <text evidence="10">The sequence shown here is derived from an EMBL/GenBank/DDBJ whole genome shotgun (WGS) entry which is preliminary data.</text>
</comment>
<dbReference type="SUPFAM" id="SSF52540">
    <property type="entry name" value="P-loop containing nucleoside triphosphate hydrolases"/>
    <property type="match status" value="1"/>
</dbReference>
<evidence type="ECO:0000259" key="9">
    <source>
        <dbReference type="PROSITE" id="PS50893"/>
    </source>
</evidence>
<feature type="compositionally biased region" description="Basic and acidic residues" evidence="7">
    <location>
        <begin position="876"/>
        <end position="885"/>
    </location>
</feature>
<dbReference type="Pfam" id="PF00005">
    <property type="entry name" value="ABC_tran"/>
    <property type="match status" value="1"/>
</dbReference>
<proteinExistence type="predicted"/>
<evidence type="ECO:0000313" key="11">
    <source>
        <dbReference type="Proteomes" id="UP000198287"/>
    </source>
</evidence>
<keyword evidence="2 8" id="KW-0812">Transmembrane</keyword>
<dbReference type="PANTHER" id="PTHR43038">
    <property type="entry name" value="ATP-BINDING CASSETTE, SUB-FAMILY H, MEMBER 1"/>
    <property type="match status" value="1"/>
</dbReference>
<evidence type="ECO:0000256" key="2">
    <source>
        <dbReference type="ARBA" id="ARBA00022692"/>
    </source>
</evidence>
<dbReference type="OrthoDB" id="10255969at2759"/>
<dbReference type="InterPro" id="IPR003439">
    <property type="entry name" value="ABC_transporter-like_ATP-bd"/>
</dbReference>
<gene>
    <name evidence="10" type="ORF">Fcan01_02724</name>
</gene>
<organism evidence="10 11">
    <name type="scientific">Folsomia candida</name>
    <name type="common">Springtail</name>
    <dbReference type="NCBI Taxonomy" id="158441"/>
    <lineage>
        <taxon>Eukaryota</taxon>
        <taxon>Metazoa</taxon>
        <taxon>Ecdysozoa</taxon>
        <taxon>Arthropoda</taxon>
        <taxon>Hexapoda</taxon>
        <taxon>Collembola</taxon>
        <taxon>Entomobryomorpha</taxon>
        <taxon>Isotomoidea</taxon>
        <taxon>Isotomidae</taxon>
        <taxon>Proisotominae</taxon>
        <taxon>Folsomia</taxon>
    </lineage>
</organism>
<feature type="region of interest" description="Disordered" evidence="7">
    <location>
        <begin position="848"/>
        <end position="973"/>
    </location>
</feature>
<reference evidence="10 11" key="1">
    <citation type="submission" date="2015-12" db="EMBL/GenBank/DDBJ databases">
        <title>The genome of Folsomia candida.</title>
        <authorList>
            <person name="Faddeeva A."/>
            <person name="Derks M.F."/>
            <person name="Anvar Y."/>
            <person name="Smit S."/>
            <person name="Van Straalen N."/>
            <person name="Roelofs D."/>
        </authorList>
    </citation>
    <scope>NUCLEOTIDE SEQUENCE [LARGE SCALE GENOMIC DNA]</scope>
    <source>
        <strain evidence="10 11">VU population</strain>
        <tissue evidence="10">Whole body</tissue>
    </source>
</reference>
<keyword evidence="6 8" id="KW-0472">Membrane</keyword>
<keyword evidence="4" id="KW-0067">ATP-binding</keyword>
<dbReference type="PANTHER" id="PTHR43038:SF3">
    <property type="entry name" value="ABC TRANSPORTER G FAMILY MEMBER 20 ISOFORM X1"/>
    <property type="match status" value="1"/>
</dbReference>
<comment type="subcellular location">
    <subcellularLocation>
        <location evidence="1">Membrane</location>
        <topology evidence="1">Multi-pass membrane protein</topology>
    </subcellularLocation>
</comment>
<evidence type="ECO:0000256" key="1">
    <source>
        <dbReference type="ARBA" id="ARBA00004141"/>
    </source>
</evidence>
<dbReference type="GO" id="GO:0140359">
    <property type="term" value="F:ABC-type transporter activity"/>
    <property type="evidence" value="ECO:0007669"/>
    <property type="project" value="InterPro"/>
</dbReference>
<keyword evidence="5 8" id="KW-1133">Transmembrane helix</keyword>
<dbReference type="EMBL" id="LNIX01000001">
    <property type="protein sequence ID" value="OXA61606.1"/>
    <property type="molecule type" value="Genomic_DNA"/>
</dbReference>
<dbReference type="Pfam" id="PF12698">
    <property type="entry name" value="ABC2_membrane_3"/>
    <property type="match status" value="1"/>
</dbReference>
<name>A0A226EYC3_FOLCA</name>
<dbReference type="Proteomes" id="UP000198287">
    <property type="component" value="Unassembled WGS sequence"/>
</dbReference>
<evidence type="ECO:0000256" key="8">
    <source>
        <dbReference type="SAM" id="Phobius"/>
    </source>
</evidence>
<feature type="transmembrane region" description="Helical" evidence="8">
    <location>
        <begin position="662"/>
        <end position="684"/>
    </location>
</feature>
<feature type="compositionally biased region" description="Polar residues" evidence="7">
    <location>
        <begin position="915"/>
        <end position="924"/>
    </location>
</feature>
<dbReference type="GO" id="GO:0016020">
    <property type="term" value="C:membrane"/>
    <property type="evidence" value="ECO:0007669"/>
    <property type="project" value="UniProtKB-SubCell"/>
</dbReference>
<dbReference type="InterPro" id="IPR013525">
    <property type="entry name" value="ABC2_TM"/>
</dbReference>